<dbReference type="RefSeq" id="WP_113959854.1">
    <property type="nucleotide sequence ID" value="NZ_QNRR01000007.1"/>
</dbReference>
<keyword evidence="3" id="KW-1185">Reference proteome</keyword>
<reference evidence="2 3" key="1">
    <citation type="submission" date="2018-06" db="EMBL/GenBank/DDBJ databases">
        <title>Genomic Encyclopedia of Type Strains, Phase IV (KMG-IV): sequencing the most valuable type-strain genomes for metagenomic binning, comparative biology and taxonomic classification.</title>
        <authorList>
            <person name="Goeker M."/>
        </authorList>
    </citation>
    <scope>NUCLEOTIDE SEQUENCE [LARGE SCALE GENOMIC DNA]</scope>
    <source>
        <strain evidence="2 3">DSM 25532</strain>
    </source>
</reference>
<evidence type="ECO:0000313" key="2">
    <source>
        <dbReference type="EMBL" id="RBP41204.1"/>
    </source>
</evidence>
<dbReference type="EMBL" id="QNRR01000007">
    <property type="protein sequence ID" value="RBP41204.1"/>
    <property type="molecule type" value="Genomic_DNA"/>
</dbReference>
<feature type="domain" description="Circularly permuted ATP-grasp type 2" evidence="1">
    <location>
        <begin position="78"/>
        <end position="455"/>
    </location>
</feature>
<dbReference type="InterPro" id="IPR016450">
    <property type="entry name" value="UCP005522"/>
</dbReference>
<dbReference type="AlphaFoldDB" id="A0A366HF57"/>
<sequence>MLFNGYANDDFFDEMFAEDGSVRNHYSNIMDRFNRLDPPEWSQRQTATDLAFMRGGVTFTVYSDSQGTERIFPFDLVPRVIPANEWKVIESGLIQRITALNMFLHDLYHEQKILQDRVIPPHYVLNAKHYRREFMNVNVPKDIYVHICGTDLIRGRDGTYLVLEDNLRCPSGASYMLENRAAVKRAFPRLYQANTVRRVDTYSADLLKVLNHVAPGNLGNEQPNVVLLTPGVYNSAYFEHSFLARQMGIPIVEGRDLVVRDMRVYMRTTAGLMPVDVIYRRIDDDFLDPSVFRADSLLGVPGLVNAIRAGNVSLANSIGTGVADDKVIYYFVPKIIKYYLDQDPILPNVDTYLASEPQDRMYILENLHKLVVKSANEAGGYGMLMGPWAAKEEIEEFRKQILANPRNFIAQPPISLSRHPTWVGEGFEGRHVDLRPYILYGDKITVTPGGLTRVALRKGSLVVNSSQGGGSKDTWVLQGDA</sequence>
<dbReference type="PIRSF" id="PIRSF005522">
    <property type="entry name" value="UCP005522"/>
    <property type="match status" value="1"/>
</dbReference>
<dbReference type="SUPFAM" id="SSF56059">
    <property type="entry name" value="Glutathione synthetase ATP-binding domain-like"/>
    <property type="match status" value="1"/>
</dbReference>
<evidence type="ECO:0000313" key="3">
    <source>
        <dbReference type="Proteomes" id="UP000253426"/>
    </source>
</evidence>
<dbReference type="Gene3D" id="3.40.50.11290">
    <property type="match status" value="1"/>
</dbReference>
<accession>A0A366HF57</accession>
<dbReference type="PANTHER" id="PTHR34595:SF7">
    <property type="entry name" value="SLL1039 PROTEIN"/>
    <property type="match status" value="1"/>
</dbReference>
<dbReference type="PANTHER" id="PTHR34595">
    <property type="entry name" value="BLR5612 PROTEIN"/>
    <property type="match status" value="1"/>
</dbReference>
<name>A0A366HF57_9BACT</name>
<dbReference type="InterPro" id="IPR025841">
    <property type="entry name" value="CP_ATPgrasp_2"/>
</dbReference>
<dbReference type="InterPro" id="IPR051680">
    <property type="entry name" value="ATP-dep_Glu-Cys_Ligase-2"/>
</dbReference>
<comment type="caution">
    <text evidence="2">The sequence shown here is derived from an EMBL/GenBank/DDBJ whole genome shotgun (WGS) entry which is preliminary data.</text>
</comment>
<gene>
    <name evidence="2" type="ORF">DES53_10733</name>
</gene>
<organism evidence="2 3">
    <name type="scientific">Roseimicrobium gellanilyticum</name>
    <dbReference type="NCBI Taxonomy" id="748857"/>
    <lineage>
        <taxon>Bacteria</taxon>
        <taxon>Pseudomonadati</taxon>
        <taxon>Verrucomicrobiota</taxon>
        <taxon>Verrucomicrobiia</taxon>
        <taxon>Verrucomicrobiales</taxon>
        <taxon>Verrucomicrobiaceae</taxon>
        <taxon>Roseimicrobium</taxon>
    </lineage>
</organism>
<dbReference type="Pfam" id="PF14403">
    <property type="entry name" value="CP_ATPgrasp_2"/>
    <property type="match status" value="1"/>
</dbReference>
<dbReference type="Gene3D" id="3.30.1490.270">
    <property type="match status" value="1"/>
</dbReference>
<protein>
    <submittedName>
        <fullName evidence="2">Putative circularly permuted ATP-grasp superfamily protein</fullName>
    </submittedName>
</protein>
<evidence type="ECO:0000259" key="1">
    <source>
        <dbReference type="Pfam" id="PF14403"/>
    </source>
</evidence>
<proteinExistence type="predicted"/>
<dbReference type="Proteomes" id="UP000253426">
    <property type="component" value="Unassembled WGS sequence"/>
</dbReference>
<dbReference type="OrthoDB" id="9803842at2"/>